<accession>A0ABR2YGB3</accession>
<feature type="signal peptide" evidence="1">
    <location>
        <begin position="1"/>
        <end position="25"/>
    </location>
</feature>
<gene>
    <name evidence="3" type="ORF">WJX75_003744</name>
</gene>
<feature type="domain" description="SGNH hydrolase-type esterase" evidence="2">
    <location>
        <begin position="154"/>
        <end position="314"/>
    </location>
</feature>
<dbReference type="Proteomes" id="UP001491310">
    <property type="component" value="Unassembled WGS sequence"/>
</dbReference>
<evidence type="ECO:0000259" key="2">
    <source>
        <dbReference type="Pfam" id="PF13472"/>
    </source>
</evidence>
<evidence type="ECO:0000313" key="4">
    <source>
        <dbReference type="Proteomes" id="UP001491310"/>
    </source>
</evidence>
<dbReference type="PANTHER" id="PTHR37834">
    <property type="entry name" value="GDSL-LIKE LIPASE/ACYLHYDROLASE DOMAIN PROTEIN (AFU_ORTHOLOGUE AFUA_2G00620)"/>
    <property type="match status" value="1"/>
</dbReference>
<dbReference type="InterPro" id="IPR052762">
    <property type="entry name" value="PCW_deacetylase/CE"/>
</dbReference>
<keyword evidence="1" id="KW-0732">Signal</keyword>
<dbReference type="SUPFAM" id="SSF52266">
    <property type="entry name" value="SGNH hydrolase"/>
    <property type="match status" value="1"/>
</dbReference>
<sequence>MQMHRAWRSHLVAFALVLTLRIASGQYLYFNGRFPEQKSNTPAFPQTLTWASSSVYIPFQGSGDVTVALSSTSETGSSQIELRVDSKLVESATINSTTSRNVSIPILGPGSHLLVVTKITESLFGEATLDNVFLVGPRSEDRGNGLNNRRMEIIGASVVNGFGDLGQSLGCDPAFRAEDSVLAFGPLAANHFGARFAQISWAGAGLLPGNNGKGTPSIPQLYNRTLPREAASTWNHASFVPQVVVVDAGANDFNSGSAEPGWSAAYRSFLLQIRANAPEADVIIMGFPENVLSGYKTEAAQRNFNGNVTAVVGDLQDGGFSHLHFLNVPSSVKTDGTGCLGHPTTDTHANIANILQDYIGNLTGWTPVPAQGSSTFIFNN</sequence>
<proteinExistence type="predicted"/>
<keyword evidence="4" id="KW-1185">Reference proteome</keyword>
<organism evidence="3 4">
    <name type="scientific">Coccomyxa subellipsoidea</name>
    <dbReference type="NCBI Taxonomy" id="248742"/>
    <lineage>
        <taxon>Eukaryota</taxon>
        <taxon>Viridiplantae</taxon>
        <taxon>Chlorophyta</taxon>
        <taxon>core chlorophytes</taxon>
        <taxon>Trebouxiophyceae</taxon>
        <taxon>Trebouxiophyceae incertae sedis</taxon>
        <taxon>Coccomyxaceae</taxon>
        <taxon>Coccomyxa</taxon>
    </lineage>
</organism>
<dbReference type="PANTHER" id="PTHR37834:SF2">
    <property type="entry name" value="ESTERASE, SGNH HYDROLASE-TYPE"/>
    <property type="match status" value="1"/>
</dbReference>
<dbReference type="Pfam" id="PF13472">
    <property type="entry name" value="Lipase_GDSL_2"/>
    <property type="match status" value="1"/>
</dbReference>
<dbReference type="Gene3D" id="3.40.50.1110">
    <property type="entry name" value="SGNH hydrolase"/>
    <property type="match status" value="1"/>
</dbReference>
<reference evidence="3 4" key="1">
    <citation type="journal article" date="2024" name="Nat. Commun.">
        <title>Phylogenomics reveals the evolutionary origins of lichenization in chlorophyte algae.</title>
        <authorList>
            <person name="Puginier C."/>
            <person name="Libourel C."/>
            <person name="Otte J."/>
            <person name="Skaloud P."/>
            <person name="Haon M."/>
            <person name="Grisel S."/>
            <person name="Petersen M."/>
            <person name="Berrin J.G."/>
            <person name="Delaux P.M."/>
            <person name="Dal Grande F."/>
            <person name="Keller J."/>
        </authorList>
    </citation>
    <scope>NUCLEOTIDE SEQUENCE [LARGE SCALE GENOMIC DNA]</scope>
    <source>
        <strain evidence="3 4">SAG 216-7</strain>
    </source>
</reference>
<evidence type="ECO:0000313" key="3">
    <source>
        <dbReference type="EMBL" id="KAK9904848.1"/>
    </source>
</evidence>
<dbReference type="Gene3D" id="2.60.120.260">
    <property type="entry name" value="Galactose-binding domain-like"/>
    <property type="match status" value="1"/>
</dbReference>
<dbReference type="InterPro" id="IPR036514">
    <property type="entry name" value="SGNH_hydro_sf"/>
</dbReference>
<dbReference type="InterPro" id="IPR013830">
    <property type="entry name" value="SGNH_hydro"/>
</dbReference>
<comment type="caution">
    <text evidence="3">The sequence shown here is derived from an EMBL/GenBank/DDBJ whole genome shotgun (WGS) entry which is preliminary data.</text>
</comment>
<evidence type="ECO:0000256" key="1">
    <source>
        <dbReference type="SAM" id="SignalP"/>
    </source>
</evidence>
<feature type="chain" id="PRO_5045283208" description="SGNH hydrolase-type esterase domain-containing protein" evidence="1">
    <location>
        <begin position="26"/>
        <end position="380"/>
    </location>
</feature>
<name>A0ABR2YGB3_9CHLO</name>
<dbReference type="EMBL" id="JALJOT010000012">
    <property type="protein sequence ID" value="KAK9904848.1"/>
    <property type="molecule type" value="Genomic_DNA"/>
</dbReference>
<protein>
    <recommendedName>
        <fullName evidence="2">SGNH hydrolase-type esterase domain-containing protein</fullName>
    </recommendedName>
</protein>